<keyword evidence="2" id="KW-1185">Reference proteome</keyword>
<proteinExistence type="predicted"/>
<evidence type="ECO:0000313" key="1">
    <source>
        <dbReference type="EMBL" id="KAJ0175714.1"/>
    </source>
</evidence>
<dbReference type="EMBL" id="CM034401">
    <property type="protein sequence ID" value="KAJ0175714.1"/>
    <property type="molecule type" value="Genomic_DNA"/>
</dbReference>
<reference evidence="1 2" key="1">
    <citation type="journal article" date="2021" name="Front. Genet.">
        <title>Chromosome-Level Genome Assembly Reveals Significant Gene Expansion in the Toll and IMD Signaling Pathways of Dendrolimus kikuchii.</title>
        <authorList>
            <person name="Zhou J."/>
            <person name="Wu P."/>
            <person name="Xiong Z."/>
            <person name="Liu N."/>
            <person name="Zhao N."/>
            <person name="Ji M."/>
            <person name="Qiu Y."/>
            <person name="Yang B."/>
        </authorList>
    </citation>
    <scope>NUCLEOTIDE SEQUENCE [LARGE SCALE GENOMIC DNA]</scope>
    <source>
        <strain evidence="1">Ann1</strain>
    </source>
</reference>
<gene>
    <name evidence="1" type="ORF">K1T71_008873</name>
</gene>
<sequence>MHFQDDDSQTDEIKSFSEYEDEIDAPEIEIMDPQMTTDAIQQNPIIESSSQRPRRETKPPIWLEDFDTDEYLTGQGYGPFTVIVAGNKDCKGPRKRECGVLNTTLVDNTTVHYDFDLRENVAPFQHHCRRYTLQVLFHKITNRNIICFATKERLIASTPVLRATTGALRTISSSEIKYAETCRGPKRKDCANMKLHTNGKLLLHFEVEVTQNVILNHGRMVATSSTKETIKYQMKKPCDHMLLKSLLQYYMNVTEDCKLLKGHYVMSVDVAAVNNKYYYESYMVGNWTFKTVMYAQISNTTRLLIGVVFLFFIFHTLSKKAGSFDLLVTKFEYCKGPKRRDCSHAIVKLNNNSIISFDLTVEENTTPTKGKIIAISNGKEFLRLQMKKPCDHLFMRPLLQQLMNVTQDCVIVKGHYKFKVDIQDIAQKYYAGSFLYGNWTFKSMFYNEECNFSCAVVEVLLSPKTKTTTH</sequence>
<dbReference type="Proteomes" id="UP000824533">
    <property type="component" value="Linkage Group LG15"/>
</dbReference>
<accession>A0ACC1CVJ3</accession>
<comment type="caution">
    <text evidence="1">The sequence shown here is derived from an EMBL/GenBank/DDBJ whole genome shotgun (WGS) entry which is preliminary data.</text>
</comment>
<organism evidence="1 2">
    <name type="scientific">Dendrolimus kikuchii</name>
    <dbReference type="NCBI Taxonomy" id="765133"/>
    <lineage>
        <taxon>Eukaryota</taxon>
        <taxon>Metazoa</taxon>
        <taxon>Ecdysozoa</taxon>
        <taxon>Arthropoda</taxon>
        <taxon>Hexapoda</taxon>
        <taxon>Insecta</taxon>
        <taxon>Pterygota</taxon>
        <taxon>Neoptera</taxon>
        <taxon>Endopterygota</taxon>
        <taxon>Lepidoptera</taxon>
        <taxon>Glossata</taxon>
        <taxon>Ditrysia</taxon>
        <taxon>Bombycoidea</taxon>
        <taxon>Lasiocampidae</taxon>
        <taxon>Dendrolimus</taxon>
    </lineage>
</organism>
<evidence type="ECO:0000313" key="2">
    <source>
        <dbReference type="Proteomes" id="UP000824533"/>
    </source>
</evidence>
<protein>
    <submittedName>
        <fullName evidence="1">Uncharacterized protein</fullName>
    </submittedName>
</protein>
<name>A0ACC1CVJ3_9NEOP</name>